<dbReference type="Proteomes" id="UP000187485">
    <property type="component" value="Unassembled WGS sequence"/>
</dbReference>
<keyword evidence="2" id="KW-1185">Reference proteome</keyword>
<evidence type="ECO:0000313" key="2">
    <source>
        <dbReference type="Proteomes" id="UP000187485"/>
    </source>
</evidence>
<protein>
    <recommendedName>
        <fullName evidence="3">DNA lyase</fullName>
    </recommendedName>
</protein>
<gene>
    <name evidence="1" type="ORF">cpu_18070</name>
</gene>
<evidence type="ECO:0000313" key="1">
    <source>
        <dbReference type="EMBL" id="GAV23297.1"/>
    </source>
</evidence>
<dbReference type="InterPro" id="IPR004260">
    <property type="entry name" value="Pyr-dimer_DNA_glycosylase"/>
</dbReference>
<evidence type="ECO:0008006" key="3">
    <source>
        <dbReference type="Google" id="ProtNLM"/>
    </source>
</evidence>
<dbReference type="AlphaFoldDB" id="A0A1L8CWM0"/>
<comment type="caution">
    <text evidence="1">The sequence shown here is derived from an EMBL/GenBank/DDBJ whole genome shotgun (WGS) entry which is preliminary data.</text>
</comment>
<organism evidence="1 2">
    <name type="scientific">Carboxydothermus pertinax</name>
    <dbReference type="NCBI Taxonomy" id="870242"/>
    <lineage>
        <taxon>Bacteria</taxon>
        <taxon>Bacillati</taxon>
        <taxon>Bacillota</taxon>
        <taxon>Clostridia</taxon>
        <taxon>Thermoanaerobacterales</taxon>
        <taxon>Thermoanaerobacteraceae</taxon>
        <taxon>Carboxydothermus</taxon>
    </lineage>
</organism>
<dbReference type="EMBL" id="BDJK01000041">
    <property type="protein sequence ID" value="GAV23297.1"/>
    <property type="molecule type" value="Genomic_DNA"/>
</dbReference>
<reference evidence="2" key="1">
    <citation type="submission" date="2016-12" db="EMBL/GenBank/DDBJ databases">
        <title>Draft Genome Sequences od Carboxydothermus pertinax and islandicus, Hydrogenogenic Carboxydotrophic Bacteria.</title>
        <authorList>
            <person name="Fukuyama Y."/>
            <person name="Ohmae K."/>
            <person name="Yoneda Y."/>
            <person name="Yoshida T."/>
            <person name="Sako Y."/>
        </authorList>
    </citation>
    <scope>NUCLEOTIDE SEQUENCE [LARGE SCALE GENOMIC DNA]</scope>
    <source>
        <strain evidence="2">Ug1</strain>
    </source>
</reference>
<accession>A0A1L8CWM0</accession>
<sequence>MKMRLWSIHPKYLDTKGLLALWREGLLAKKVLEGKTKGYRNHPQLERFKKSTYPLLYLNAYLYQVYLEAKSRGYNFDQSKIEVVNFLPPIPVTIGQIKYEFEHLLNKLIIRDKNRYSKIKNTTEISVNPVFKIIPGEVEGWEKMNK</sequence>
<name>A0A1L8CWM0_9THEO</name>
<proteinExistence type="predicted"/>
<dbReference type="Pfam" id="PF03013">
    <property type="entry name" value="Pyr_excise"/>
    <property type="match status" value="1"/>
</dbReference>